<gene>
    <name evidence="1" type="ORF">N026_14555</name>
</gene>
<evidence type="ECO:0000313" key="2">
    <source>
        <dbReference type="Proteomes" id="UP000464688"/>
    </source>
</evidence>
<proteinExistence type="predicted"/>
<protein>
    <submittedName>
        <fullName evidence="1">Uncharacterized protein</fullName>
    </submittedName>
</protein>
<reference evidence="1 2" key="1">
    <citation type="journal article" date="2014" name="Genome Announc.">
        <title>Draft Genome Sequences of a Phylogenetically Diverse Suite of Pseudomonas syringae Strains from Multiple Source Populations.</title>
        <authorList>
            <person name="Baltrus D.A."/>
            <person name="Yourstone S."/>
            <person name="Lind A."/>
            <person name="Guilbaud C."/>
            <person name="Sands D.C."/>
            <person name="Jones C.D."/>
            <person name="Morris C.E."/>
            <person name="Dangl J.L."/>
        </authorList>
    </citation>
    <scope>NUCLEOTIDE SEQUENCE [LARGE SCALE GENOMIC DNA]</scope>
    <source>
        <strain evidence="1 2">UB303</strain>
    </source>
</reference>
<dbReference type="Proteomes" id="UP000464688">
    <property type="component" value="Chromosome"/>
</dbReference>
<sequence length="159" mass="17173">MIKCLTREQHSALMRAQWSLTKAQDWAVETQEALQSYFAEVQTKAALGVSFVAGEGLGAEISTLFGSGRAVAVNAIVSDRVMVRYIFEKAVSFENGTLGHVKVAEIRIDAEGVITDDGGKKLADLNSLHDSESSGAVKEIGLSVIHSLYSNEHYCVVVK</sequence>
<dbReference type="EMBL" id="CP047267">
    <property type="protein sequence ID" value="QHF08621.1"/>
    <property type="molecule type" value="Genomic_DNA"/>
</dbReference>
<name>A0AAJ4AYM4_PSESX</name>
<dbReference type="RefSeq" id="WP_024660206.1">
    <property type="nucleotide sequence ID" value="NZ_CP047267.1"/>
</dbReference>
<organism evidence="1 2">
    <name type="scientific">Pseudomonas syringae UB303</name>
    <dbReference type="NCBI Taxonomy" id="1357287"/>
    <lineage>
        <taxon>Bacteria</taxon>
        <taxon>Pseudomonadati</taxon>
        <taxon>Pseudomonadota</taxon>
        <taxon>Gammaproteobacteria</taxon>
        <taxon>Pseudomonadales</taxon>
        <taxon>Pseudomonadaceae</taxon>
        <taxon>Pseudomonas</taxon>
        <taxon>Pseudomonas syringae</taxon>
    </lineage>
</organism>
<accession>A0AAJ4AYM4</accession>
<evidence type="ECO:0000313" key="1">
    <source>
        <dbReference type="EMBL" id="QHF08621.1"/>
    </source>
</evidence>
<dbReference type="AlphaFoldDB" id="A0AAJ4AYM4"/>